<reference evidence="3" key="1">
    <citation type="journal article" date="2019" name="Int. J. Syst. Evol. Microbiol.">
        <title>The Global Catalogue of Microorganisms (GCM) 10K type strain sequencing project: providing services to taxonomists for standard genome sequencing and annotation.</title>
        <authorList>
            <consortium name="The Broad Institute Genomics Platform"/>
            <consortium name="The Broad Institute Genome Sequencing Center for Infectious Disease"/>
            <person name="Wu L."/>
            <person name="Ma J."/>
        </authorList>
    </citation>
    <scope>NUCLEOTIDE SEQUENCE [LARGE SCALE GENOMIC DNA]</scope>
    <source>
        <strain evidence="3">JCM 16924</strain>
    </source>
</reference>
<accession>A0ABP7TIZ9</accession>
<protein>
    <submittedName>
        <fullName evidence="2">Uncharacterized protein</fullName>
    </submittedName>
</protein>
<feature type="region of interest" description="Disordered" evidence="1">
    <location>
        <begin position="1"/>
        <end position="28"/>
    </location>
</feature>
<evidence type="ECO:0000313" key="3">
    <source>
        <dbReference type="Proteomes" id="UP001500456"/>
    </source>
</evidence>
<evidence type="ECO:0000313" key="2">
    <source>
        <dbReference type="EMBL" id="GAA4027018.1"/>
    </source>
</evidence>
<name>A0ABP7TIZ9_9ACTN</name>
<proteinExistence type="predicted"/>
<comment type="caution">
    <text evidence="2">The sequence shown here is derived from an EMBL/GenBank/DDBJ whole genome shotgun (WGS) entry which is preliminary data.</text>
</comment>
<dbReference type="EMBL" id="BAAAZX010000041">
    <property type="protein sequence ID" value="GAA4027018.1"/>
    <property type="molecule type" value="Genomic_DNA"/>
</dbReference>
<gene>
    <name evidence="2" type="ORF">GCM10022232_85910</name>
</gene>
<evidence type="ECO:0000256" key="1">
    <source>
        <dbReference type="SAM" id="MobiDB-lite"/>
    </source>
</evidence>
<keyword evidence="3" id="KW-1185">Reference proteome</keyword>
<sequence length="117" mass="12221">MTSAKGKGAAPRRWAGGASDSDDPPRRVMAAVAVAPPAATAATAEPRSSVLLLCKATAYPWIWNVHELFCPLVGIEPWLADGTVTARFAQKARRSAAIQPVLATQALLPCHAGTFDG</sequence>
<organism evidence="2 3">
    <name type="scientific">Streptomyces plumbiresistens</name>
    <dbReference type="NCBI Taxonomy" id="511811"/>
    <lineage>
        <taxon>Bacteria</taxon>
        <taxon>Bacillati</taxon>
        <taxon>Actinomycetota</taxon>
        <taxon>Actinomycetes</taxon>
        <taxon>Kitasatosporales</taxon>
        <taxon>Streptomycetaceae</taxon>
        <taxon>Streptomyces</taxon>
    </lineage>
</organism>
<dbReference type="Proteomes" id="UP001500456">
    <property type="component" value="Unassembled WGS sequence"/>
</dbReference>